<dbReference type="Proteomes" id="UP001375743">
    <property type="component" value="Unassembled WGS sequence"/>
</dbReference>
<dbReference type="EMBL" id="JBBLZC010000002">
    <property type="protein sequence ID" value="MEK0082047.1"/>
    <property type="molecule type" value="Genomic_DNA"/>
</dbReference>
<dbReference type="Pfam" id="PF12705">
    <property type="entry name" value="PDDEXK_1"/>
    <property type="match status" value="1"/>
</dbReference>
<feature type="region of interest" description="Disordered" evidence="1">
    <location>
        <begin position="683"/>
        <end position="706"/>
    </location>
</feature>
<evidence type="ECO:0000313" key="4">
    <source>
        <dbReference type="Proteomes" id="UP001375743"/>
    </source>
</evidence>
<accession>A0ABU8XLJ3</accession>
<keyword evidence="4" id="KW-1185">Reference proteome</keyword>
<dbReference type="NCBIfam" id="TIGR02786">
    <property type="entry name" value="addB_alphas"/>
    <property type="match status" value="1"/>
</dbReference>
<proteinExistence type="predicted"/>
<evidence type="ECO:0000256" key="1">
    <source>
        <dbReference type="SAM" id="MobiDB-lite"/>
    </source>
</evidence>
<evidence type="ECO:0000313" key="3">
    <source>
        <dbReference type="EMBL" id="MEK0082047.1"/>
    </source>
</evidence>
<feature type="domain" description="PD-(D/E)XK endonuclease-like" evidence="2">
    <location>
        <begin position="714"/>
        <end position="952"/>
    </location>
</feature>
<protein>
    <submittedName>
        <fullName evidence="3">Double-strand break repair protein AddB</fullName>
    </submittedName>
</protein>
<dbReference type="InterPro" id="IPR027417">
    <property type="entry name" value="P-loop_NTPase"/>
</dbReference>
<comment type="caution">
    <text evidence="3">The sequence shown here is derived from an EMBL/GenBank/DDBJ whole genome shotgun (WGS) entry which is preliminary data.</text>
</comment>
<dbReference type="RefSeq" id="WP_418157903.1">
    <property type="nucleotide sequence ID" value="NZ_JBBLZC010000002.1"/>
</dbReference>
<dbReference type="SUPFAM" id="SSF52540">
    <property type="entry name" value="P-loop containing nucleoside triphosphate hydrolases"/>
    <property type="match status" value="1"/>
</dbReference>
<reference evidence="3 4" key="1">
    <citation type="submission" date="2024-01" db="EMBL/GenBank/DDBJ databases">
        <title>Multi-omics insights into the function and evolution of sodium benzoate biodegradation pathways in Benzoatithermus flavus gen. nov., sp. nov. from hot spring.</title>
        <authorList>
            <person name="Hu C.-J."/>
            <person name="Li W.-J."/>
        </authorList>
    </citation>
    <scope>NUCLEOTIDE SEQUENCE [LARGE SCALE GENOMIC DNA]</scope>
    <source>
        <strain evidence="3 4">SYSU G07066</strain>
    </source>
</reference>
<dbReference type="InterPro" id="IPR038726">
    <property type="entry name" value="PDDEXK_AddAB-type"/>
</dbReference>
<dbReference type="InterPro" id="IPR014153">
    <property type="entry name" value="Ds_break_AddB"/>
</dbReference>
<organism evidence="3 4">
    <name type="scientific">Benzoatithermus flavus</name>
    <dbReference type="NCBI Taxonomy" id="3108223"/>
    <lineage>
        <taxon>Bacteria</taxon>
        <taxon>Pseudomonadati</taxon>
        <taxon>Pseudomonadota</taxon>
        <taxon>Alphaproteobacteria</taxon>
        <taxon>Geminicoccales</taxon>
        <taxon>Geminicoccaceae</taxon>
        <taxon>Benzoatithermus</taxon>
    </lineage>
</organism>
<evidence type="ECO:0000259" key="2">
    <source>
        <dbReference type="Pfam" id="PF12705"/>
    </source>
</evidence>
<name>A0ABU8XLJ3_9PROT</name>
<gene>
    <name evidence="3" type="primary">addB</name>
    <name evidence="3" type="ORF">U1T56_02700</name>
</gene>
<sequence length="984" mass="108677">MANVYTIAANRPFLDCLVGELLAWDRERLADTLLLMPSRRACLAARDTFLRLSRGDPLLLPRLVPIGEPDEAEILIDPEIELDLPPAIEPLRRRLLLTRLVLARDNEMTHEQAVRLAGELESFIDELHNEEIDLESLDRLAPADLAEHWQETLRFLQILREAWPAILKAEGRIDATARRCRLVNALCEKWQRTPPSHPVLAAGLTGSIPCVARLLACVARHDQGCVVVPALDRSLDERGWRAVGPSHPQFGLKRLLAIMEVDRAAVRDWPDDGTASTSPARVELWRQVLRPASTTDDWRREVTLSPEALTGLELCEAPDHAAEALHLALRLRAAIETPGRRAILVTPSRFLGRRVAAELLRWGIRVDDSAGVPLDQSPPGSFLLLTAHLIAEQAPPVTLLAALKHPLASGGMGQRDFRRYVRALERAILRGPRLAGGLDGLMAALRERDPLKKWPAPVPPEELLAWLERLAEDARPLVELLARPQAPFLELLRAHLGFAERLAADAEGGSSELWAKEAGACARQFVAELELAAEVLDEVPTGAYPALLAVLMGTKSVRPRHHAHPRIAILGQLESRLVQADLVLVGGLNEGAWPPSVDSGPWLNRAMRAQLGLPPVEQAIGFAAHDFLMSVCAPEVVLSRAAKDENGAPTTPSRWVARLNAVLKAVDAARAVTADACWTGWTEALDAPDGPPRPIRRPEPRPPLHARPRELWATDIERLMRDPYAVYARKVLDLEPLDPLDADPGGAERGEIIHQALEEFVRTWPCTLPDDPCGSLIAIGLRHFARQGHRPQVWTVWWPRFERIAAWFCEVEKRRREQVARIVTEVRGMIELETPAGAFRVRARADRVEILSDGKLAIVDYKTGPLPRNGEVQRGLSPQLPIECLIAAAGGFSQVPACPPAAMLFWGLKGGEPVSGEERNPLGKDGDLAELLGHAKDGLARLIAHFDNPNTPYVPVPRPEIAPAFNDYEHLARLKEWWGTEAEA</sequence>
<feature type="compositionally biased region" description="Basic and acidic residues" evidence="1">
    <location>
        <begin position="696"/>
        <end position="706"/>
    </location>
</feature>